<dbReference type="Proteomes" id="UP000315783">
    <property type="component" value="Unassembled WGS sequence"/>
</dbReference>
<proteinExistence type="predicted"/>
<comment type="caution">
    <text evidence="1">The sequence shown here is derived from an EMBL/GenBank/DDBJ whole genome shotgun (WGS) entry which is preliminary data.</text>
</comment>
<name>A0A545VAX6_9HYPO</name>
<keyword evidence="2" id="KW-1185">Reference proteome</keyword>
<accession>A0A545VAX6</accession>
<gene>
    <name evidence="1" type="ORF">IF1G_02943</name>
</gene>
<protein>
    <submittedName>
        <fullName evidence="1">Uncharacterized protein</fullName>
    </submittedName>
</protein>
<evidence type="ECO:0000313" key="2">
    <source>
        <dbReference type="Proteomes" id="UP000315783"/>
    </source>
</evidence>
<dbReference type="EMBL" id="SPUK01000003">
    <property type="protein sequence ID" value="TQV98863.1"/>
    <property type="molecule type" value="Genomic_DNA"/>
</dbReference>
<evidence type="ECO:0000313" key="1">
    <source>
        <dbReference type="EMBL" id="TQV98863.1"/>
    </source>
</evidence>
<sequence>MTSHHPSPLFLDAALTARLGQQSTGWWAYCYSHRRLLPCPTRAPATRRRIVILVDANMADGKSVDR</sequence>
<dbReference type="AlphaFoldDB" id="A0A545VAX6"/>
<organism evidence="1 2">
    <name type="scientific">Cordyceps javanica</name>
    <dbReference type="NCBI Taxonomy" id="43265"/>
    <lineage>
        <taxon>Eukaryota</taxon>
        <taxon>Fungi</taxon>
        <taxon>Dikarya</taxon>
        <taxon>Ascomycota</taxon>
        <taxon>Pezizomycotina</taxon>
        <taxon>Sordariomycetes</taxon>
        <taxon>Hypocreomycetidae</taxon>
        <taxon>Hypocreales</taxon>
        <taxon>Cordycipitaceae</taxon>
        <taxon>Cordyceps</taxon>
    </lineage>
</organism>
<reference evidence="1 2" key="1">
    <citation type="journal article" date="2019" name="Appl. Microbiol. Biotechnol.">
        <title>Genome sequence of Isaria javanica and comparative genome analysis insights into family S53 peptidase evolution in fungal entomopathogens.</title>
        <authorList>
            <person name="Lin R."/>
            <person name="Zhang X."/>
            <person name="Xin B."/>
            <person name="Zou M."/>
            <person name="Gao Y."/>
            <person name="Qin F."/>
            <person name="Hu Q."/>
            <person name="Xie B."/>
            <person name="Cheng X."/>
        </authorList>
    </citation>
    <scope>NUCLEOTIDE SEQUENCE [LARGE SCALE GENOMIC DNA]</scope>
    <source>
        <strain evidence="1 2">IJ1G</strain>
    </source>
</reference>